<dbReference type="InterPro" id="IPR036271">
    <property type="entry name" value="Tet_transcr_reg_TetR-rel_C_sf"/>
</dbReference>
<dbReference type="AlphaFoldDB" id="A0A927BGW2"/>
<dbReference type="InterPro" id="IPR001647">
    <property type="entry name" value="HTH_TetR"/>
</dbReference>
<dbReference type="SUPFAM" id="SSF46689">
    <property type="entry name" value="Homeodomain-like"/>
    <property type="match status" value="1"/>
</dbReference>
<dbReference type="PROSITE" id="PS50977">
    <property type="entry name" value="HTH_TETR_2"/>
    <property type="match status" value="1"/>
</dbReference>
<name>A0A927BGW2_9BACT</name>
<dbReference type="Proteomes" id="UP000612233">
    <property type="component" value="Unassembled WGS sequence"/>
</dbReference>
<proteinExistence type="predicted"/>
<sequence>MPLQSAPAAVPADTRARILDLAEGLLLERGFNAFSYQHIARELGIKPAAVHYHYSSKDDLGTAIVARQLRRLRKWRDLPRVADLPPAEQLEALLAVYDSHARHACRVCLFGALAADFRTLPAPMQAELRTFNRELTEWLAQVLAAGRATASLRFVGSPAAKAAQVLTTLAGALQVARVHDETPFQLIVGQLRLELLSPNP</sequence>
<dbReference type="PANTHER" id="PTHR47506">
    <property type="entry name" value="TRANSCRIPTIONAL REGULATORY PROTEIN"/>
    <property type="match status" value="1"/>
</dbReference>
<dbReference type="PRINTS" id="PR00455">
    <property type="entry name" value="HTHTETR"/>
</dbReference>
<dbReference type="GO" id="GO:0003677">
    <property type="term" value="F:DNA binding"/>
    <property type="evidence" value="ECO:0007669"/>
    <property type="project" value="UniProtKB-UniRule"/>
</dbReference>
<dbReference type="Pfam" id="PF16925">
    <property type="entry name" value="TetR_C_13"/>
    <property type="match status" value="1"/>
</dbReference>
<gene>
    <name evidence="6" type="ORF">IC235_19300</name>
</gene>
<protein>
    <submittedName>
        <fullName evidence="6">TetR/AcrR family transcriptional regulator</fullName>
    </submittedName>
</protein>
<reference evidence="6" key="1">
    <citation type="submission" date="2020-09" db="EMBL/GenBank/DDBJ databases">
        <authorList>
            <person name="Kim M.K."/>
        </authorList>
    </citation>
    <scope>NUCLEOTIDE SEQUENCE</scope>
    <source>
        <strain evidence="6">BT664</strain>
    </source>
</reference>
<dbReference type="RefSeq" id="WP_191006851.1">
    <property type="nucleotide sequence ID" value="NZ_JACXAD010000027.1"/>
</dbReference>
<dbReference type="PANTHER" id="PTHR47506:SF1">
    <property type="entry name" value="HTH-TYPE TRANSCRIPTIONAL REGULATOR YJDC"/>
    <property type="match status" value="1"/>
</dbReference>
<keyword evidence="3" id="KW-0804">Transcription</keyword>
<evidence type="ECO:0000256" key="1">
    <source>
        <dbReference type="ARBA" id="ARBA00023015"/>
    </source>
</evidence>
<feature type="DNA-binding region" description="H-T-H motif" evidence="4">
    <location>
        <begin position="35"/>
        <end position="54"/>
    </location>
</feature>
<keyword evidence="1" id="KW-0805">Transcription regulation</keyword>
<dbReference type="SUPFAM" id="SSF48498">
    <property type="entry name" value="Tetracyclin repressor-like, C-terminal domain"/>
    <property type="match status" value="1"/>
</dbReference>
<evidence type="ECO:0000313" key="6">
    <source>
        <dbReference type="EMBL" id="MBD2770040.1"/>
    </source>
</evidence>
<evidence type="ECO:0000256" key="2">
    <source>
        <dbReference type="ARBA" id="ARBA00023125"/>
    </source>
</evidence>
<evidence type="ECO:0000256" key="4">
    <source>
        <dbReference type="PROSITE-ProRule" id="PRU00335"/>
    </source>
</evidence>
<dbReference type="Pfam" id="PF00440">
    <property type="entry name" value="TetR_N"/>
    <property type="match status" value="1"/>
</dbReference>
<comment type="caution">
    <text evidence="6">The sequence shown here is derived from an EMBL/GenBank/DDBJ whole genome shotgun (WGS) entry which is preliminary data.</text>
</comment>
<dbReference type="InterPro" id="IPR011075">
    <property type="entry name" value="TetR_C"/>
</dbReference>
<dbReference type="EMBL" id="JACXAD010000027">
    <property type="protein sequence ID" value="MBD2770040.1"/>
    <property type="molecule type" value="Genomic_DNA"/>
</dbReference>
<accession>A0A927BGW2</accession>
<evidence type="ECO:0000259" key="5">
    <source>
        <dbReference type="PROSITE" id="PS50977"/>
    </source>
</evidence>
<evidence type="ECO:0000256" key="3">
    <source>
        <dbReference type="ARBA" id="ARBA00023163"/>
    </source>
</evidence>
<organism evidence="6 7">
    <name type="scientific">Hymenobacter montanus</name>
    <dbReference type="NCBI Taxonomy" id="2771359"/>
    <lineage>
        <taxon>Bacteria</taxon>
        <taxon>Pseudomonadati</taxon>
        <taxon>Bacteroidota</taxon>
        <taxon>Cytophagia</taxon>
        <taxon>Cytophagales</taxon>
        <taxon>Hymenobacteraceae</taxon>
        <taxon>Hymenobacter</taxon>
    </lineage>
</organism>
<dbReference type="Gene3D" id="1.10.357.10">
    <property type="entry name" value="Tetracycline Repressor, domain 2"/>
    <property type="match status" value="1"/>
</dbReference>
<feature type="domain" description="HTH tetR-type" evidence="5">
    <location>
        <begin position="12"/>
        <end position="72"/>
    </location>
</feature>
<dbReference type="InterPro" id="IPR009057">
    <property type="entry name" value="Homeodomain-like_sf"/>
</dbReference>
<keyword evidence="7" id="KW-1185">Reference proteome</keyword>
<keyword evidence="2 4" id="KW-0238">DNA-binding</keyword>
<evidence type="ECO:0000313" key="7">
    <source>
        <dbReference type="Proteomes" id="UP000612233"/>
    </source>
</evidence>